<organism evidence="1 2">
    <name type="scientific">Paracoccus alkanivorans</name>
    <dbReference type="NCBI Taxonomy" id="2116655"/>
    <lineage>
        <taxon>Bacteria</taxon>
        <taxon>Pseudomonadati</taxon>
        <taxon>Pseudomonadota</taxon>
        <taxon>Alphaproteobacteria</taxon>
        <taxon>Rhodobacterales</taxon>
        <taxon>Paracoccaceae</taxon>
        <taxon>Paracoccus</taxon>
    </lineage>
</organism>
<comment type="caution">
    <text evidence="1">The sequence shown here is derived from an EMBL/GenBank/DDBJ whole genome shotgun (WGS) entry which is preliminary data.</text>
</comment>
<name>A0A3M0LXD7_9RHOB</name>
<dbReference type="RefSeq" id="WP_122114481.1">
    <property type="nucleotide sequence ID" value="NZ_QOKZ01000019.1"/>
</dbReference>
<reference evidence="1 2" key="1">
    <citation type="submission" date="2018-07" db="EMBL/GenBank/DDBJ databases">
        <authorList>
            <person name="Zhang Y."/>
            <person name="Wang L."/>
            <person name="Ma S."/>
        </authorList>
    </citation>
    <scope>NUCLEOTIDE SEQUENCE [LARGE SCALE GENOMIC DNA]</scope>
    <source>
        <strain evidence="1 2">4-2</strain>
    </source>
</reference>
<evidence type="ECO:0008006" key="3">
    <source>
        <dbReference type="Google" id="ProtNLM"/>
    </source>
</evidence>
<sequence>MNPVNLLRNKALRRAWSPLNLENNSDRLVRSNLDLHVVIAERDKVILPEVSDSFVQSLKDAGAVPEMLRLNCGHYSLALPPYIFRSGWGLKRFLMAGDHGKVAFETR</sequence>
<gene>
    <name evidence="1" type="ORF">C9E81_21860</name>
</gene>
<accession>A0A3M0LXD7</accession>
<dbReference type="AlphaFoldDB" id="A0A3M0LXD7"/>
<dbReference type="EMBL" id="QOKZ01000019">
    <property type="protein sequence ID" value="RMC30189.1"/>
    <property type="molecule type" value="Genomic_DNA"/>
</dbReference>
<evidence type="ECO:0000313" key="2">
    <source>
        <dbReference type="Proteomes" id="UP000273516"/>
    </source>
</evidence>
<evidence type="ECO:0000313" key="1">
    <source>
        <dbReference type="EMBL" id="RMC30189.1"/>
    </source>
</evidence>
<proteinExistence type="predicted"/>
<protein>
    <recommendedName>
        <fullName evidence="3">Dienelactone hydrolase domain-containing protein</fullName>
    </recommendedName>
</protein>
<dbReference type="OrthoDB" id="105300at2"/>
<dbReference type="Proteomes" id="UP000273516">
    <property type="component" value="Unassembled WGS sequence"/>
</dbReference>
<keyword evidence="2" id="KW-1185">Reference proteome</keyword>